<sequence length="161" mass="19159">MKKIHTEKKAPTNENLMVEEQLNKIEKNRNLEEYQESVKKLFKKNKELFANRLEELRHTELVKHVIKTQNTEPIKQSPYRLASNEQEFLPSGLSKQEQSRIVLKSKFFKVKGNMLYKKDRQEKGNWLKVTQTFEIEPILFLAHNHSTRGHMGQTTMFEKTM</sequence>
<dbReference type="EMBL" id="CAJVPW010013023">
    <property type="protein sequence ID" value="CAG8640983.1"/>
    <property type="molecule type" value="Genomic_DNA"/>
</dbReference>
<organism evidence="1 2">
    <name type="scientific">Cetraspora pellucida</name>
    <dbReference type="NCBI Taxonomy" id="1433469"/>
    <lineage>
        <taxon>Eukaryota</taxon>
        <taxon>Fungi</taxon>
        <taxon>Fungi incertae sedis</taxon>
        <taxon>Mucoromycota</taxon>
        <taxon>Glomeromycotina</taxon>
        <taxon>Glomeromycetes</taxon>
        <taxon>Diversisporales</taxon>
        <taxon>Gigasporaceae</taxon>
        <taxon>Cetraspora</taxon>
    </lineage>
</organism>
<gene>
    <name evidence="1" type="ORF">SPELUC_LOCUS8567</name>
</gene>
<accession>A0ACA9NE20</accession>
<evidence type="ECO:0000313" key="1">
    <source>
        <dbReference type="EMBL" id="CAG8640983.1"/>
    </source>
</evidence>
<evidence type="ECO:0000313" key="2">
    <source>
        <dbReference type="Proteomes" id="UP000789366"/>
    </source>
</evidence>
<dbReference type="Proteomes" id="UP000789366">
    <property type="component" value="Unassembled WGS sequence"/>
</dbReference>
<name>A0ACA9NE20_9GLOM</name>
<feature type="non-terminal residue" evidence="1">
    <location>
        <position position="161"/>
    </location>
</feature>
<proteinExistence type="predicted"/>
<reference evidence="1" key="1">
    <citation type="submission" date="2021-06" db="EMBL/GenBank/DDBJ databases">
        <authorList>
            <person name="Kallberg Y."/>
            <person name="Tangrot J."/>
            <person name="Rosling A."/>
        </authorList>
    </citation>
    <scope>NUCLEOTIDE SEQUENCE</scope>
    <source>
        <strain evidence="1">28 12/20/2015</strain>
    </source>
</reference>
<comment type="caution">
    <text evidence="1">The sequence shown here is derived from an EMBL/GenBank/DDBJ whole genome shotgun (WGS) entry which is preliminary data.</text>
</comment>
<protein>
    <submittedName>
        <fullName evidence="1">6343_t:CDS:1</fullName>
    </submittedName>
</protein>
<keyword evidence="2" id="KW-1185">Reference proteome</keyword>